<dbReference type="InterPro" id="IPR011009">
    <property type="entry name" value="Kinase-like_dom_sf"/>
</dbReference>
<gene>
    <name evidence="10" type="ordered locus">FsymDg_0503</name>
</gene>
<dbReference type="InterPro" id="IPR017441">
    <property type="entry name" value="Protein_kinase_ATP_BS"/>
</dbReference>
<keyword evidence="6 7" id="KW-0067">ATP-binding</keyword>
<evidence type="ECO:0000313" key="10">
    <source>
        <dbReference type="EMBL" id="AEH08046.1"/>
    </source>
</evidence>
<dbReference type="Gene3D" id="3.30.200.20">
    <property type="entry name" value="Phosphorylase Kinase, domain 1"/>
    <property type="match status" value="1"/>
</dbReference>
<dbReference type="Proteomes" id="UP000001549">
    <property type="component" value="Chromosome"/>
</dbReference>
<accession>F8B676</accession>
<keyword evidence="11" id="KW-1185">Reference proteome</keyword>
<reference evidence="10 11" key="1">
    <citation type="submission" date="2011-05" db="EMBL/GenBank/DDBJ databases">
        <title>Complete sequence of chromosome of Frankia symbiont of Datisca glomerata.</title>
        <authorList>
            <consortium name="US DOE Joint Genome Institute"/>
            <person name="Lucas S."/>
            <person name="Han J."/>
            <person name="Lapidus A."/>
            <person name="Cheng J.-F."/>
            <person name="Goodwin L."/>
            <person name="Pitluck S."/>
            <person name="Peters L."/>
            <person name="Mikhailova N."/>
            <person name="Chertkov O."/>
            <person name="Teshima H."/>
            <person name="Han C."/>
            <person name="Tapia R."/>
            <person name="Land M."/>
            <person name="Hauser L."/>
            <person name="Kyrpides N."/>
            <person name="Ivanova N."/>
            <person name="Pagani I."/>
            <person name="Berry A."/>
            <person name="Pawlowski K."/>
            <person name="Persson T."/>
            <person name="Vanden Heuvel B."/>
            <person name="Benson D."/>
            <person name="Woyke T."/>
        </authorList>
    </citation>
    <scope>NUCLEOTIDE SEQUENCE [LARGE SCALE GENOMIC DNA]</scope>
    <source>
        <strain evidence="11">4085684</strain>
    </source>
</reference>
<feature type="binding site" evidence="7">
    <location>
        <position position="44"/>
    </location>
    <ligand>
        <name>ATP</name>
        <dbReference type="ChEBI" id="CHEBI:30616"/>
    </ligand>
</feature>
<dbReference type="SMART" id="SM00060">
    <property type="entry name" value="FN3"/>
    <property type="match status" value="2"/>
</dbReference>
<dbReference type="SMART" id="SM00220">
    <property type="entry name" value="S_TKc"/>
    <property type="match status" value="1"/>
</dbReference>
<dbReference type="CDD" id="cd14014">
    <property type="entry name" value="STKc_PknB_like"/>
    <property type="match status" value="1"/>
</dbReference>
<feature type="region of interest" description="Disordered" evidence="8">
    <location>
        <begin position="276"/>
        <end position="296"/>
    </location>
</feature>
<evidence type="ECO:0000256" key="5">
    <source>
        <dbReference type="ARBA" id="ARBA00022777"/>
    </source>
</evidence>
<evidence type="ECO:0000256" key="6">
    <source>
        <dbReference type="ARBA" id="ARBA00022840"/>
    </source>
</evidence>
<keyword evidence="3 10" id="KW-0808">Transferase</keyword>
<evidence type="ECO:0000256" key="2">
    <source>
        <dbReference type="ARBA" id="ARBA00022527"/>
    </source>
</evidence>
<sequence length="807" mass="85039">MAAAPEVNRLVAGRYRLIERLGAGGMGTVWRAFDEVLLTDAALKEIDLEDGLDPSERADRVERALREARHAARLRGHQHVVTILDVVVENGLPWIVMELVPSQSLLQLVRGHGPLPVAEVARVGVAISDALEAAHAFGILHRDVKPSNVLIGTDGRVVLTDFGIATRDSDSALTVTGVLGTPSYMSPERLNGDPATPEADLFGLGATLYFAVEGRPPFYRETFAAMVAAILFQPPTPTRLAGPLVDVLIGLLEKDPRARMTARQARQLLADIATARPGSAPATSARAGTQTQAGGHSRIVRRDDIGTRYSFGTIPDSGSTVVDGGSTVVDEGTGGTGGGGGTAGVDDGHIADASGPGGTSESGALAPPSNLTAREDNGAVLLRWTPPRSAGPVAFRVLRVVADPSAPGGRFERSLGTTGSTELSDAGVPRGVTVWHEVMSTAGGRRSKPVRTPPLVIVPEVTSLRAHMDGDGVALSWRLDAGYDDVLIERTFDESSPFRGAARRFRATGGQHVDRGVQTGATYRYRVRVSYPDPFGALAHTSGVEVVVTVVRRPRPVLDLEVNDSGGTTVLRWTTVPGALVRIYATEAPPDPVAVAGAETGVSAPEAPGGDPAGHEHGPRPAAEPEPFGPVDHELSTASLRGRERLVGSSRRGRLVDTAAPDRTADPAADPTAGPTVYTPVSIAEDRAVVGRSIRHRPGPHIRALRAVDQGNTITLTFQMPPGITEARVLWRHDTTPTGPDDPAARRAKITNSSLEIRGGWHLRDPQDGATYYFAVFPLVRTAGEVRAVPNGAHVTARAGARPTPSE</sequence>
<evidence type="ECO:0000256" key="3">
    <source>
        <dbReference type="ARBA" id="ARBA00022679"/>
    </source>
</evidence>
<dbReference type="KEGG" id="fsy:FsymDg_0503"/>
<dbReference type="EMBL" id="CP002801">
    <property type="protein sequence ID" value="AEH08046.1"/>
    <property type="molecule type" value="Genomic_DNA"/>
</dbReference>
<evidence type="ECO:0000256" key="4">
    <source>
        <dbReference type="ARBA" id="ARBA00022741"/>
    </source>
</evidence>
<proteinExistence type="predicted"/>
<feature type="region of interest" description="Disordered" evidence="8">
    <location>
        <begin position="601"/>
        <end position="678"/>
    </location>
</feature>
<dbReference type="GO" id="GO:0004674">
    <property type="term" value="F:protein serine/threonine kinase activity"/>
    <property type="evidence" value="ECO:0007669"/>
    <property type="project" value="UniProtKB-KW"/>
</dbReference>
<dbReference type="RefSeq" id="WP_013872034.1">
    <property type="nucleotide sequence ID" value="NC_015656.1"/>
</dbReference>
<keyword evidence="4 7" id="KW-0547">Nucleotide-binding</keyword>
<dbReference type="STRING" id="656024.FsymDg_0503"/>
<dbReference type="SUPFAM" id="SSF56112">
    <property type="entry name" value="Protein kinase-like (PK-like)"/>
    <property type="match status" value="1"/>
</dbReference>
<name>F8B676_9ACTN</name>
<evidence type="ECO:0000256" key="7">
    <source>
        <dbReference type="PROSITE-ProRule" id="PRU10141"/>
    </source>
</evidence>
<dbReference type="Pfam" id="PF00069">
    <property type="entry name" value="Pkinase"/>
    <property type="match status" value="1"/>
</dbReference>
<dbReference type="eggNOG" id="COG0515">
    <property type="taxonomic scope" value="Bacteria"/>
</dbReference>
<dbReference type="GO" id="GO:0005524">
    <property type="term" value="F:ATP binding"/>
    <property type="evidence" value="ECO:0007669"/>
    <property type="project" value="UniProtKB-UniRule"/>
</dbReference>
<protein>
    <recommendedName>
        <fullName evidence="1">non-specific serine/threonine protein kinase</fullName>
        <ecNumber evidence="1">2.7.11.1</ecNumber>
    </recommendedName>
</protein>
<dbReference type="PANTHER" id="PTHR43289:SF6">
    <property type="entry name" value="SERINE_THREONINE-PROTEIN KINASE NEKL-3"/>
    <property type="match status" value="1"/>
</dbReference>
<evidence type="ECO:0000313" key="11">
    <source>
        <dbReference type="Proteomes" id="UP000001549"/>
    </source>
</evidence>
<feature type="compositionally biased region" description="Basic and acidic residues" evidence="8">
    <location>
        <begin position="631"/>
        <end position="646"/>
    </location>
</feature>
<dbReference type="Gene3D" id="1.10.510.10">
    <property type="entry name" value="Transferase(Phosphotransferase) domain 1"/>
    <property type="match status" value="1"/>
</dbReference>
<evidence type="ECO:0000256" key="8">
    <source>
        <dbReference type="SAM" id="MobiDB-lite"/>
    </source>
</evidence>
<evidence type="ECO:0000256" key="1">
    <source>
        <dbReference type="ARBA" id="ARBA00012513"/>
    </source>
</evidence>
<keyword evidence="2 10" id="KW-0723">Serine/threonine-protein kinase</keyword>
<dbReference type="HOGENOM" id="CLU_018811_0_0_11"/>
<evidence type="ECO:0000259" key="9">
    <source>
        <dbReference type="PROSITE" id="PS50011"/>
    </source>
</evidence>
<feature type="compositionally biased region" description="Low complexity" evidence="8">
    <location>
        <begin position="657"/>
        <end position="676"/>
    </location>
</feature>
<dbReference type="PROSITE" id="PS00107">
    <property type="entry name" value="PROTEIN_KINASE_ATP"/>
    <property type="match status" value="1"/>
</dbReference>
<dbReference type="InterPro" id="IPR000719">
    <property type="entry name" value="Prot_kinase_dom"/>
</dbReference>
<dbReference type="InterPro" id="IPR003961">
    <property type="entry name" value="FN3_dom"/>
</dbReference>
<keyword evidence="5 10" id="KW-0418">Kinase</keyword>
<dbReference type="PROSITE" id="PS00108">
    <property type="entry name" value="PROTEIN_KINASE_ST"/>
    <property type="match status" value="1"/>
</dbReference>
<dbReference type="EC" id="2.7.11.1" evidence="1"/>
<dbReference type="AlphaFoldDB" id="F8B676"/>
<dbReference type="InterPro" id="IPR008271">
    <property type="entry name" value="Ser/Thr_kinase_AS"/>
</dbReference>
<dbReference type="PANTHER" id="PTHR43289">
    <property type="entry name" value="MITOGEN-ACTIVATED PROTEIN KINASE KINASE KINASE 20-RELATED"/>
    <property type="match status" value="1"/>
</dbReference>
<feature type="domain" description="Protein kinase" evidence="9">
    <location>
        <begin position="15"/>
        <end position="269"/>
    </location>
</feature>
<dbReference type="PROSITE" id="PS50011">
    <property type="entry name" value="PROTEIN_KINASE_DOM"/>
    <property type="match status" value="1"/>
</dbReference>
<organism evidence="10 11">
    <name type="scientific">Candidatus Protofrankia datiscae</name>
    <dbReference type="NCBI Taxonomy" id="2716812"/>
    <lineage>
        <taxon>Bacteria</taxon>
        <taxon>Bacillati</taxon>
        <taxon>Actinomycetota</taxon>
        <taxon>Actinomycetes</taxon>
        <taxon>Frankiales</taxon>
        <taxon>Frankiaceae</taxon>
        <taxon>Protofrankia</taxon>
    </lineage>
</organism>